<dbReference type="Proteomes" id="UP001433268">
    <property type="component" value="Unassembled WGS sequence"/>
</dbReference>
<comment type="similarity">
    <text evidence="5">Belongs to the SAT4 family.</text>
</comment>
<comment type="caution">
    <text evidence="8">The sequence shown here is derived from an EMBL/GenBank/DDBJ whole genome shotgun (WGS) entry which is preliminary data.</text>
</comment>
<dbReference type="GeneID" id="92049160"/>
<comment type="subcellular location">
    <subcellularLocation>
        <location evidence="1">Membrane</location>
        <topology evidence="1">Multi-pass membrane protein</topology>
    </subcellularLocation>
</comment>
<feature type="domain" description="Rhodopsin" evidence="7">
    <location>
        <begin position="4"/>
        <end position="113"/>
    </location>
</feature>
<evidence type="ECO:0000256" key="2">
    <source>
        <dbReference type="ARBA" id="ARBA00022692"/>
    </source>
</evidence>
<evidence type="ECO:0000256" key="3">
    <source>
        <dbReference type="ARBA" id="ARBA00022989"/>
    </source>
</evidence>
<evidence type="ECO:0000313" key="9">
    <source>
        <dbReference type="Proteomes" id="UP001433268"/>
    </source>
</evidence>
<evidence type="ECO:0000256" key="1">
    <source>
        <dbReference type="ARBA" id="ARBA00004141"/>
    </source>
</evidence>
<dbReference type="PANTHER" id="PTHR33048:SF146">
    <property type="entry name" value="INTEGRAL MEMBRANE PROTEIN"/>
    <property type="match status" value="1"/>
</dbReference>
<keyword evidence="4 6" id="KW-0472">Membrane</keyword>
<proteinExistence type="inferred from homology"/>
<reference evidence="8 9" key="1">
    <citation type="submission" date="2023-01" db="EMBL/GenBank/DDBJ databases">
        <title>Analysis of 21 Apiospora genomes using comparative genomics revels a genus with tremendous synthesis potential of carbohydrate active enzymes and secondary metabolites.</title>
        <authorList>
            <person name="Sorensen T."/>
        </authorList>
    </citation>
    <scope>NUCLEOTIDE SEQUENCE [LARGE SCALE GENOMIC DNA]</scope>
    <source>
        <strain evidence="8 9">CBS 114990</strain>
    </source>
</reference>
<evidence type="ECO:0000313" key="8">
    <source>
        <dbReference type="EMBL" id="KAK8065038.1"/>
    </source>
</evidence>
<dbReference type="Pfam" id="PF20684">
    <property type="entry name" value="Fung_rhodopsin"/>
    <property type="match status" value="1"/>
</dbReference>
<evidence type="ECO:0000256" key="5">
    <source>
        <dbReference type="ARBA" id="ARBA00038359"/>
    </source>
</evidence>
<evidence type="ECO:0000256" key="4">
    <source>
        <dbReference type="ARBA" id="ARBA00023136"/>
    </source>
</evidence>
<keyword evidence="2 6" id="KW-0812">Transmembrane</keyword>
<gene>
    <name evidence="8" type="ORF">PG997_011785</name>
</gene>
<dbReference type="EMBL" id="JAQQWN010000009">
    <property type="protein sequence ID" value="KAK8065038.1"/>
    <property type="molecule type" value="Genomic_DNA"/>
</dbReference>
<keyword evidence="9" id="KW-1185">Reference proteome</keyword>
<dbReference type="PANTHER" id="PTHR33048">
    <property type="entry name" value="PTH11-LIKE INTEGRAL MEMBRANE PROTEIN (AFU_ORTHOLOGUE AFUA_5G11245)"/>
    <property type="match status" value="1"/>
</dbReference>
<sequence>MELTAVRYGIGATVMKPSFDPRTAAKYFTIAAVVYLLSSGVSKIGVGLVLFRLTNNSDMRRMRWLLVGCIAMTAVWFLGGALVIALQCRPLSKAWDLAGTAPGSCMSASTIGSAGIVISAGDLFWDWV</sequence>
<keyword evidence="3 6" id="KW-1133">Transmembrane helix</keyword>
<feature type="transmembrane region" description="Helical" evidence="6">
    <location>
        <begin position="63"/>
        <end position="86"/>
    </location>
</feature>
<evidence type="ECO:0000259" key="7">
    <source>
        <dbReference type="Pfam" id="PF20684"/>
    </source>
</evidence>
<dbReference type="InterPro" id="IPR052337">
    <property type="entry name" value="SAT4-like"/>
</dbReference>
<organism evidence="8 9">
    <name type="scientific">Apiospora hydei</name>
    <dbReference type="NCBI Taxonomy" id="1337664"/>
    <lineage>
        <taxon>Eukaryota</taxon>
        <taxon>Fungi</taxon>
        <taxon>Dikarya</taxon>
        <taxon>Ascomycota</taxon>
        <taxon>Pezizomycotina</taxon>
        <taxon>Sordariomycetes</taxon>
        <taxon>Xylariomycetidae</taxon>
        <taxon>Amphisphaeriales</taxon>
        <taxon>Apiosporaceae</taxon>
        <taxon>Apiospora</taxon>
    </lineage>
</organism>
<name>A0ABR1V1H6_9PEZI</name>
<protein>
    <recommendedName>
        <fullName evidence="7">Rhodopsin domain-containing protein</fullName>
    </recommendedName>
</protein>
<dbReference type="RefSeq" id="XP_066661792.1">
    <property type="nucleotide sequence ID" value="XM_066816100.1"/>
</dbReference>
<dbReference type="InterPro" id="IPR049326">
    <property type="entry name" value="Rhodopsin_dom_fungi"/>
</dbReference>
<evidence type="ECO:0000256" key="6">
    <source>
        <dbReference type="SAM" id="Phobius"/>
    </source>
</evidence>
<feature type="transmembrane region" description="Helical" evidence="6">
    <location>
        <begin position="27"/>
        <end position="51"/>
    </location>
</feature>
<accession>A0ABR1V1H6</accession>